<proteinExistence type="predicted"/>
<reference evidence="2 3" key="1">
    <citation type="journal article" date="2018" name="PLoS Pathog.">
        <title>Evolution of structural diversity of trichothecenes, a family of toxins produced by plant pathogenic and entomopathogenic fungi.</title>
        <authorList>
            <person name="Proctor R.H."/>
            <person name="McCormick S.P."/>
            <person name="Kim H.S."/>
            <person name="Cardoza R.E."/>
            <person name="Stanley A.M."/>
            <person name="Lindo L."/>
            <person name="Kelly A."/>
            <person name="Brown D.W."/>
            <person name="Lee T."/>
            <person name="Vaughan M.M."/>
            <person name="Alexander N.J."/>
            <person name="Busman M."/>
            <person name="Gutierrez S."/>
        </authorList>
    </citation>
    <scope>NUCLEOTIDE SEQUENCE [LARGE SCALE GENOMIC DNA]</scope>
    <source>
        <strain evidence="2 3">NRRL 3299</strain>
    </source>
</reference>
<dbReference type="AlphaFoldDB" id="A0A395S7A4"/>
<dbReference type="PANTHER" id="PTHR42037">
    <property type="match status" value="1"/>
</dbReference>
<feature type="region of interest" description="Disordered" evidence="1">
    <location>
        <begin position="452"/>
        <end position="495"/>
    </location>
</feature>
<dbReference type="Proteomes" id="UP000266152">
    <property type="component" value="Unassembled WGS sequence"/>
</dbReference>
<sequence>MGIGPPRLDKYTKILSRLFEFLAVFHILKRANGPHTAVSQIPTDLQSARRRFLTGLCYLCDYRKGGETTTSIGLESRNDVVVFWVASNLSPNDRVLTFLSTILEDIRGQPSSTEAERETLREMLIFRSIGFAAPRLTKEHRMLARAARSCESYLVANIDTITTPGIRALLDWLPQFYSVTLDPLILCRAAYNGRHAPQMATLEAIKEELRVAPQGIAEPFRSVKHMIGRLAERIRVPVNIVHDSLLMGPLLNSYRIRRVEAPTAAKAPTSDGLRNLDSILKRMLPAGDPRLEDIQSYMGQLDGPMQLEDAIREMFNDEEKQHNVHAEIQVLEEFHRNQRQFVGHDRYIACSKLACLCCKLYFRYHPGRFVEPESHQKTYLNWRPIDLPNGWMNEHWPDQRRVLANLSKELSKLVEEQIVTQQQPTPWHPDSITNITAGIGSVTLFEVGEVFESGDGESGDSDSLAHLNDDDGTAETDGGHRDVDEESDGGVGLGD</sequence>
<dbReference type="EMBL" id="PXOF01000077">
    <property type="protein sequence ID" value="RGP67982.1"/>
    <property type="molecule type" value="Genomic_DNA"/>
</dbReference>
<accession>A0A395S7A4</accession>
<evidence type="ECO:0000256" key="1">
    <source>
        <dbReference type="SAM" id="MobiDB-lite"/>
    </source>
</evidence>
<keyword evidence="3" id="KW-1185">Reference proteome</keyword>
<dbReference type="PANTHER" id="PTHR42037:SF1">
    <property type="match status" value="1"/>
</dbReference>
<comment type="caution">
    <text evidence="2">The sequence shown here is derived from an EMBL/GenBank/DDBJ whole genome shotgun (WGS) entry which is preliminary data.</text>
</comment>
<evidence type="ECO:0000313" key="2">
    <source>
        <dbReference type="EMBL" id="RGP67982.1"/>
    </source>
</evidence>
<dbReference type="Pfam" id="PF14441">
    <property type="entry name" value="OTT_1508_deam"/>
    <property type="match status" value="1"/>
</dbReference>
<protein>
    <submittedName>
        <fullName evidence="2">Uncharacterized protein</fullName>
    </submittedName>
</protein>
<gene>
    <name evidence="2" type="ORF">FSPOR_5643</name>
</gene>
<dbReference type="InterPro" id="IPR027796">
    <property type="entry name" value="OTT_1508_deam-like"/>
</dbReference>
<evidence type="ECO:0000313" key="3">
    <source>
        <dbReference type="Proteomes" id="UP000266152"/>
    </source>
</evidence>
<organism evidence="2 3">
    <name type="scientific">Fusarium sporotrichioides</name>
    <dbReference type="NCBI Taxonomy" id="5514"/>
    <lineage>
        <taxon>Eukaryota</taxon>
        <taxon>Fungi</taxon>
        <taxon>Dikarya</taxon>
        <taxon>Ascomycota</taxon>
        <taxon>Pezizomycotina</taxon>
        <taxon>Sordariomycetes</taxon>
        <taxon>Hypocreomycetidae</taxon>
        <taxon>Hypocreales</taxon>
        <taxon>Nectriaceae</taxon>
        <taxon>Fusarium</taxon>
    </lineage>
</organism>
<name>A0A395S7A4_FUSSP</name>
<dbReference type="STRING" id="5514.A0A395S7A4"/>